<evidence type="ECO:0008006" key="3">
    <source>
        <dbReference type="Google" id="ProtNLM"/>
    </source>
</evidence>
<gene>
    <name evidence="1" type="ORF">HF329_32020</name>
</gene>
<dbReference type="EMBL" id="CP051205">
    <property type="protein sequence ID" value="QJB35678.1"/>
    <property type="molecule type" value="Genomic_DNA"/>
</dbReference>
<dbReference type="AlphaFoldDB" id="A0AAE6ZNZ9"/>
<dbReference type="InterPro" id="IPR022385">
    <property type="entry name" value="Rhs_assc_core"/>
</dbReference>
<dbReference type="RefSeq" id="WP_168810979.1">
    <property type="nucleotide sequence ID" value="NZ_CP051205.1"/>
</dbReference>
<protein>
    <recommendedName>
        <fullName evidence="3">RHS repeat-associated core domain-containing protein</fullName>
    </recommendedName>
</protein>
<organism evidence="1 2">
    <name type="scientific">Chitinophaga oryzae</name>
    <dbReference type="NCBI Taxonomy" id="2725414"/>
    <lineage>
        <taxon>Bacteria</taxon>
        <taxon>Pseudomonadati</taxon>
        <taxon>Bacteroidota</taxon>
        <taxon>Chitinophagia</taxon>
        <taxon>Chitinophagales</taxon>
        <taxon>Chitinophagaceae</taxon>
        <taxon>Chitinophaga</taxon>
    </lineage>
</organism>
<evidence type="ECO:0000313" key="2">
    <source>
        <dbReference type="Proteomes" id="UP000502421"/>
    </source>
</evidence>
<name>A0AAE6ZNZ9_9BACT</name>
<dbReference type="KEGG" id="coy:HF329_32020"/>
<dbReference type="Gene3D" id="2.180.10.10">
    <property type="entry name" value="RHS repeat-associated core"/>
    <property type="match status" value="1"/>
</dbReference>
<evidence type="ECO:0000313" key="1">
    <source>
        <dbReference type="EMBL" id="QJB35678.1"/>
    </source>
</evidence>
<proteinExistence type="predicted"/>
<dbReference type="NCBIfam" id="TIGR03696">
    <property type="entry name" value="Rhs_assc_core"/>
    <property type="match status" value="1"/>
</dbReference>
<reference evidence="2" key="1">
    <citation type="submission" date="2020-04" db="EMBL/GenBank/DDBJ databases">
        <authorList>
            <person name="Kittiwongwattana C."/>
        </authorList>
    </citation>
    <scope>NUCLEOTIDE SEQUENCE [LARGE SCALE GENOMIC DNA]</scope>
    <source>
        <strain evidence="2">1310</strain>
    </source>
</reference>
<dbReference type="Proteomes" id="UP000502421">
    <property type="component" value="Chromosome"/>
</dbReference>
<sequence>MKGEGNQQDYGFRIYDPRIAKFLSVDPLTKSYPELTPYQFASNSPLVGIDLDGKELRPMISWLADKAKAAGQPRLSGFIRSFGGGDVQSDIREFVDNVGKGNIGGAALQLYGYTATGMMGGMLGTTRAAVSGDKEAQGELIGIGVQALAGKAASKVGGVAEVKTGGTFESSSPKRASYENFGSEFLDDGAPMIERFVKPRTLQEIFEDPHSLEYMTEREVRSIAERTEGWKTGGLGKGKNAGKGLTVREYNPAKTDFTHRYIQYHPGTERHFNGKPYWKISGSKNGGSIIKFEPKTINETHGVEK</sequence>
<accession>A0AAE6ZNZ9</accession>